<sequence>MTLIETTLAEIMPQDSEYRRQARRRLNRLVMPRWALGRLMDLAIDLAGITRSLRPPVKRRAVAVFAADHGISESGVSQYPKEVTCSMVQVFVGGKAGINAVARAAQADVIVVDVGVAGDLSSLAREEKIVSKPVAAGTRNMLHGAAMSRAQAVQCIEAGIEVAHDLNPAPDLLAAGEMGIGNTTAASAVLAAFSGRPAAMVTGRGSGIDGDRHAHKINMIERALQVNQPDPNDALDVLSKVGGFEIGAIAGFVLGAAALKKPIVLDGFPATAGALVAHALEPLSAQYMIAGHRSVECGHRLMHTRLKKRPLLDLRLRLGEGTGAALAMPLIEASARLLSDVATFEEVGIGDSGG</sequence>
<evidence type="ECO:0000256" key="5">
    <source>
        <dbReference type="ARBA" id="ARBA00022573"/>
    </source>
</evidence>
<evidence type="ECO:0000256" key="3">
    <source>
        <dbReference type="ARBA" id="ARBA00011991"/>
    </source>
</evidence>
<dbReference type="Proteomes" id="UP000265882">
    <property type="component" value="Unassembled WGS sequence"/>
</dbReference>
<evidence type="ECO:0000256" key="4">
    <source>
        <dbReference type="ARBA" id="ARBA00015486"/>
    </source>
</evidence>
<dbReference type="EMBL" id="QZKU01000085">
    <property type="protein sequence ID" value="RJP19762.1"/>
    <property type="molecule type" value="Genomic_DNA"/>
</dbReference>
<dbReference type="Gene3D" id="1.10.1610.10">
    <property type="match status" value="1"/>
</dbReference>
<dbReference type="NCBIfam" id="NF000996">
    <property type="entry name" value="PRK00105.1"/>
    <property type="match status" value="1"/>
</dbReference>
<evidence type="ECO:0000256" key="6">
    <source>
        <dbReference type="ARBA" id="ARBA00022676"/>
    </source>
</evidence>
<reference evidence="11 12" key="1">
    <citation type="journal article" date="2017" name="ISME J.">
        <title>Energy and carbon metabolisms in a deep terrestrial subsurface fluid microbial community.</title>
        <authorList>
            <person name="Momper L."/>
            <person name="Jungbluth S.P."/>
            <person name="Lee M.D."/>
            <person name="Amend J.P."/>
        </authorList>
    </citation>
    <scope>NUCLEOTIDE SEQUENCE [LARGE SCALE GENOMIC DNA]</scope>
    <source>
        <strain evidence="11">SURF_5</strain>
    </source>
</reference>
<evidence type="ECO:0000256" key="1">
    <source>
        <dbReference type="ARBA" id="ARBA00005049"/>
    </source>
</evidence>
<comment type="catalytic activity">
    <reaction evidence="9 10">
        <text>5,6-dimethylbenzimidazole + nicotinate beta-D-ribonucleotide = alpha-ribazole 5'-phosphate + nicotinate + H(+)</text>
        <dbReference type="Rhea" id="RHEA:11196"/>
        <dbReference type="ChEBI" id="CHEBI:15378"/>
        <dbReference type="ChEBI" id="CHEBI:15890"/>
        <dbReference type="ChEBI" id="CHEBI:32544"/>
        <dbReference type="ChEBI" id="CHEBI:57502"/>
        <dbReference type="ChEBI" id="CHEBI:57918"/>
        <dbReference type="EC" id="2.4.2.21"/>
    </reaction>
</comment>
<accession>A0A3A4NKY9</accession>
<evidence type="ECO:0000256" key="2">
    <source>
        <dbReference type="ARBA" id="ARBA00007110"/>
    </source>
</evidence>
<feature type="active site" description="Proton acceptor" evidence="10">
    <location>
        <position position="320"/>
    </location>
</feature>
<dbReference type="InterPro" id="IPR003200">
    <property type="entry name" value="Nict_dMeBzImd_PRibTrfase"/>
</dbReference>
<dbReference type="SUPFAM" id="SSF52733">
    <property type="entry name" value="Nicotinate mononucleotide:5,6-dimethylbenzimidazole phosphoribosyltransferase (CobT)"/>
    <property type="match status" value="1"/>
</dbReference>
<gene>
    <name evidence="10 11" type="primary">cobT</name>
    <name evidence="11" type="ORF">C4520_12430</name>
</gene>
<dbReference type="InterPro" id="IPR036087">
    <property type="entry name" value="Nict_dMeBzImd_PRibTrfase_sf"/>
</dbReference>
<name>A0A3A4NKY9_ABYX5</name>
<dbReference type="FunFam" id="3.40.50.10210:FF:000001">
    <property type="entry name" value="Nicotinate-nucleotide--dimethylbenzimidazole phosphoribosyltransferase"/>
    <property type="match status" value="1"/>
</dbReference>
<evidence type="ECO:0000256" key="8">
    <source>
        <dbReference type="ARBA" id="ARBA00030686"/>
    </source>
</evidence>
<evidence type="ECO:0000313" key="11">
    <source>
        <dbReference type="EMBL" id="RJP19762.1"/>
    </source>
</evidence>
<dbReference type="Gene3D" id="3.40.50.10210">
    <property type="match status" value="1"/>
</dbReference>
<protein>
    <recommendedName>
        <fullName evidence="4 10">Nicotinate-nucleotide--dimethylbenzimidazole phosphoribosyltransferase</fullName>
        <shortName evidence="10">NN:DBI PRT</shortName>
        <ecNumber evidence="3 10">2.4.2.21</ecNumber>
    </recommendedName>
    <alternativeName>
        <fullName evidence="8 10">N(1)-alpha-phosphoribosyltransferase</fullName>
    </alternativeName>
</protein>
<comment type="pathway">
    <text evidence="1 10">Nucleoside biosynthesis; alpha-ribazole biosynthesis; alpha-ribazole from 5,6-dimethylbenzimidazole: step 1/2.</text>
</comment>
<dbReference type="NCBIfam" id="TIGR03160">
    <property type="entry name" value="cobT_DBIPRT"/>
    <property type="match status" value="1"/>
</dbReference>
<proteinExistence type="inferred from homology"/>
<keyword evidence="6 10" id="KW-0328">Glycosyltransferase</keyword>
<comment type="similarity">
    <text evidence="2 10">Belongs to the CobT family.</text>
</comment>
<comment type="function">
    <text evidence="10">Catalyzes the synthesis of alpha-ribazole-5'-phosphate from nicotinate mononucleotide (NAMN) and 5,6-dimethylbenzimidazole (DMB).</text>
</comment>
<evidence type="ECO:0000256" key="7">
    <source>
        <dbReference type="ARBA" id="ARBA00022679"/>
    </source>
</evidence>
<evidence type="ECO:0000256" key="10">
    <source>
        <dbReference type="HAMAP-Rule" id="MF_00230"/>
    </source>
</evidence>
<keyword evidence="5 10" id="KW-0169">Cobalamin biosynthesis</keyword>
<dbReference type="InterPro" id="IPR023195">
    <property type="entry name" value="Nict_dMeBzImd_PRibTrfase_N"/>
</dbReference>
<dbReference type="PANTHER" id="PTHR43463:SF1">
    <property type="entry name" value="NICOTINATE-NUCLEOTIDE--DIMETHYLBENZIMIDAZOLE PHOSPHORIBOSYLTRANSFERASE"/>
    <property type="match status" value="1"/>
</dbReference>
<dbReference type="Pfam" id="PF02277">
    <property type="entry name" value="DBI_PRT"/>
    <property type="match status" value="1"/>
</dbReference>
<comment type="caution">
    <text evidence="11">The sequence shown here is derived from an EMBL/GenBank/DDBJ whole genome shotgun (WGS) entry which is preliminary data.</text>
</comment>
<dbReference type="CDD" id="cd02439">
    <property type="entry name" value="DMB-PRT_CobT"/>
    <property type="match status" value="1"/>
</dbReference>
<keyword evidence="7 10" id="KW-0808">Transferase</keyword>
<dbReference type="HAMAP" id="MF_00230">
    <property type="entry name" value="CobT"/>
    <property type="match status" value="1"/>
</dbReference>
<dbReference type="PANTHER" id="PTHR43463">
    <property type="entry name" value="NICOTINATE-NUCLEOTIDE--DIMETHYLBENZIMIDAZOLE PHOSPHORIBOSYLTRANSFERASE"/>
    <property type="match status" value="1"/>
</dbReference>
<dbReference type="AlphaFoldDB" id="A0A3A4NKY9"/>
<dbReference type="GO" id="GO:0009236">
    <property type="term" value="P:cobalamin biosynthetic process"/>
    <property type="evidence" value="ECO:0007669"/>
    <property type="project" value="UniProtKB-UniRule"/>
</dbReference>
<evidence type="ECO:0000313" key="12">
    <source>
        <dbReference type="Proteomes" id="UP000265882"/>
    </source>
</evidence>
<dbReference type="InterPro" id="IPR017846">
    <property type="entry name" value="Nict_dMeBzImd_PRibTrfase_bact"/>
</dbReference>
<dbReference type="UniPathway" id="UPA00061">
    <property type="reaction ID" value="UER00516"/>
</dbReference>
<evidence type="ECO:0000256" key="9">
    <source>
        <dbReference type="ARBA" id="ARBA00047340"/>
    </source>
</evidence>
<dbReference type="EC" id="2.4.2.21" evidence="3 10"/>
<organism evidence="11 12">
    <name type="scientific">Abyssobacteria bacterium (strain SURF_5)</name>
    <dbReference type="NCBI Taxonomy" id="2093360"/>
    <lineage>
        <taxon>Bacteria</taxon>
        <taxon>Pseudomonadati</taxon>
        <taxon>Candidatus Hydrogenedentota</taxon>
        <taxon>Candidatus Abyssobacteria</taxon>
    </lineage>
</organism>
<dbReference type="GO" id="GO:0008939">
    <property type="term" value="F:nicotinate-nucleotide-dimethylbenzimidazole phosphoribosyltransferase activity"/>
    <property type="evidence" value="ECO:0007669"/>
    <property type="project" value="UniProtKB-UniRule"/>
</dbReference>